<comment type="caution">
    <text evidence="1">The sequence shown here is derived from an EMBL/GenBank/DDBJ whole genome shotgun (WGS) entry which is preliminary data.</text>
</comment>
<proteinExistence type="predicted"/>
<evidence type="ECO:0000313" key="1">
    <source>
        <dbReference type="EMBL" id="CAB3997884.1"/>
    </source>
</evidence>
<dbReference type="EMBL" id="CACRXK020003216">
    <property type="protein sequence ID" value="CAB3997884.1"/>
    <property type="molecule type" value="Genomic_DNA"/>
</dbReference>
<keyword evidence="2" id="KW-1185">Reference proteome</keyword>
<name>A0A6S7GX09_PARCT</name>
<evidence type="ECO:0000313" key="2">
    <source>
        <dbReference type="Proteomes" id="UP001152795"/>
    </source>
</evidence>
<dbReference type="Proteomes" id="UP001152795">
    <property type="component" value="Unassembled WGS sequence"/>
</dbReference>
<reference evidence="1" key="1">
    <citation type="submission" date="2020-04" db="EMBL/GenBank/DDBJ databases">
        <authorList>
            <person name="Alioto T."/>
            <person name="Alioto T."/>
            <person name="Gomez Garrido J."/>
        </authorList>
    </citation>
    <scope>NUCLEOTIDE SEQUENCE</scope>
    <source>
        <strain evidence="1">A484AB</strain>
    </source>
</reference>
<gene>
    <name evidence="1" type="ORF">PACLA_8A054440</name>
</gene>
<feature type="non-terminal residue" evidence="1">
    <location>
        <position position="193"/>
    </location>
</feature>
<dbReference type="AlphaFoldDB" id="A0A6S7GX09"/>
<feature type="non-terminal residue" evidence="1">
    <location>
        <position position="1"/>
    </location>
</feature>
<organism evidence="1 2">
    <name type="scientific">Paramuricea clavata</name>
    <name type="common">Red gorgonian</name>
    <name type="synonym">Violescent sea-whip</name>
    <dbReference type="NCBI Taxonomy" id="317549"/>
    <lineage>
        <taxon>Eukaryota</taxon>
        <taxon>Metazoa</taxon>
        <taxon>Cnidaria</taxon>
        <taxon>Anthozoa</taxon>
        <taxon>Octocorallia</taxon>
        <taxon>Malacalcyonacea</taxon>
        <taxon>Plexauridae</taxon>
        <taxon>Paramuricea</taxon>
    </lineage>
</organism>
<accession>A0A6S7GX09</accession>
<sequence>AVSNIIDCCSNQIPCGTPQENQEGKPLDIAGKFFSNASTWSFSTFQPVSCSRFNSELIQGDGRFVLGIMYNGYAEYQNHNARLPSAASDRVLVMLFQSSQPTCGYVKGNNVYDTVRKQVMLDLEAVSEDGRGGVVLLFKTISSSLVMCEFTCSFETCHMKLIKKQFRNNCPFLQGQFPFKLVIIKYMHIKHMV</sequence>
<protein>
    <submittedName>
        <fullName evidence="1">Uncharacterized protein</fullName>
    </submittedName>
</protein>